<evidence type="ECO:0000313" key="4">
    <source>
        <dbReference type="Proteomes" id="UP001161325"/>
    </source>
</evidence>
<feature type="region of interest" description="Disordered" evidence="1">
    <location>
        <begin position="96"/>
        <end position="118"/>
    </location>
</feature>
<dbReference type="Pfam" id="PF12732">
    <property type="entry name" value="YtxH"/>
    <property type="match status" value="1"/>
</dbReference>
<accession>A0AA37QAH3</accession>
<comment type="caution">
    <text evidence="3">The sequence shown here is derived from an EMBL/GenBank/DDBJ whole genome shotgun (WGS) entry which is preliminary data.</text>
</comment>
<keyword evidence="4" id="KW-1185">Reference proteome</keyword>
<evidence type="ECO:0008006" key="5">
    <source>
        <dbReference type="Google" id="ProtNLM"/>
    </source>
</evidence>
<evidence type="ECO:0000256" key="1">
    <source>
        <dbReference type="SAM" id="MobiDB-lite"/>
    </source>
</evidence>
<dbReference type="AlphaFoldDB" id="A0AA37QAH3"/>
<feature type="compositionally biased region" description="Low complexity" evidence="1">
    <location>
        <begin position="1"/>
        <end position="20"/>
    </location>
</feature>
<feature type="compositionally biased region" description="Basic and acidic residues" evidence="1">
    <location>
        <begin position="96"/>
        <end position="111"/>
    </location>
</feature>
<reference evidence="3" key="1">
    <citation type="submission" date="2022-08" db="EMBL/GenBank/DDBJ databases">
        <title>Draft genome sequencing of Roseisolibacter agri AW1220.</title>
        <authorList>
            <person name="Tobiishi Y."/>
            <person name="Tonouchi A."/>
        </authorList>
    </citation>
    <scope>NUCLEOTIDE SEQUENCE</scope>
    <source>
        <strain evidence="3">AW1220</strain>
    </source>
</reference>
<dbReference type="Proteomes" id="UP001161325">
    <property type="component" value="Unassembled WGS sequence"/>
</dbReference>
<protein>
    <recommendedName>
        <fullName evidence="5">YtxH-like protein</fullName>
    </recommendedName>
</protein>
<feature type="compositionally biased region" description="Polar residues" evidence="1">
    <location>
        <begin position="25"/>
        <end position="34"/>
    </location>
</feature>
<evidence type="ECO:0000313" key="3">
    <source>
        <dbReference type="EMBL" id="GLC26086.1"/>
    </source>
</evidence>
<dbReference type="RefSeq" id="WP_284350554.1">
    <property type="nucleotide sequence ID" value="NZ_BRXS01000004.1"/>
</dbReference>
<evidence type="ECO:0000256" key="2">
    <source>
        <dbReference type="SAM" id="Phobius"/>
    </source>
</evidence>
<name>A0AA37QAH3_9BACT</name>
<gene>
    <name evidence="3" type="ORF">rosag_25990</name>
</gene>
<organism evidence="3 4">
    <name type="scientific">Roseisolibacter agri</name>
    <dbReference type="NCBI Taxonomy" id="2014610"/>
    <lineage>
        <taxon>Bacteria</taxon>
        <taxon>Pseudomonadati</taxon>
        <taxon>Gemmatimonadota</taxon>
        <taxon>Gemmatimonadia</taxon>
        <taxon>Gemmatimonadales</taxon>
        <taxon>Gemmatimonadaceae</taxon>
        <taxon>Roseisolibacter</taxon>
    </lineage>
</organism>
<keyword evidence="2" id="KW-1133">Transmembrane helix</keyword>
<keyword evidence="2" id="KW-0812">Transmembrane</keyword>
<proteinExistence type="predicted"/>
<sequence>MANRSSSSGARAPGATSRSAVRPTPRTTGASAGTSGPRAAGGSPRFESATARAAVVAGRLSALPRLAAARARDVGEGVRGGVQGVRDGVRDGVHSVRERLAARRSTNREEGEGGSGTDWRRVGAFGAGLAIGALLGAGTALLMAPTSGFETRVRLARGARRAGTRVADRFDDWSDAMRQTAHAGRTTIERKLTRGRWAAEDAWEARRREARERARARMYG</sequence>
<keyword evidence="2" id="KW-0472">Membrane</keyword>
<dbReference type="EMBL" id="BRXS01000004">
    <property type="protein sequence ID" value="GLC26086.1"/>
    <property type="molecule type" value="Genomic_DNA"/>
</dbReference>
<feature type="region of interest" description="Disordered" evidence="1">
    <location>
        <begin position="1"/>
        <end position="48"/>
    </location>
</feature>
<feature type="transmembrane region" description="Helical" evidence="2">
    <location>
        <begin position="122"/>
        <end position="144"/>
    </location>
</feature>
<dbReference type="InterPro" id="IPR024623">
    <property type="entry name" value="YtxH"/>
</dbReference>